<dbReference type="GO" id="GO:0034040">
    <property type="term" value="F:ATPase-coupled lipid transmembrane transporter activity"/>
    <property type="evidence" value="ECO:0007669"/>
    <property type="project" value="TreeGrafter"/>
</dbReference>
<evidence type="ECO:0000256" key="3">
    <source>
        <dbReference type="ARBA" id="ARBA00022692"/>
    </source>
</evidence>
<dbReference type="InterPro" id="IPR003439">
    <property type="entry name" value="ABC_transporter-like_ATP-bd"/>
</dbReference>
<dbReference type="InterPro" id="IPR011527">
    <property type="entry name" value="ABC1_TM_dom"/>
</dbReference>
<dbReference type="GO" id="GO:0005524">
    <property type="term" value="F:ATP binding"/>
    <property type="evidence" value="ECO:0007669"/>
    <property type="project" value="UniProtKB-KW"/>
</dbReference>
<dbReference type="CDD" id="cd07346">
    <property type="entry name" value="ABC_6TM_exporters"/>
    <property type="match status" value="1"/>
</dbReference>
<feature type="domain" description="ABC transporter" evidence="11">
    <location>
        <begin position="362"/>
        <end position="596"/>
    </location>
</feature>
<feature type="domain" description="ABC transmembrane type-1" evidence="12">
    <location>
        <begin position="19"/>
        <end position="309"/>
    </location>
</feature>
<keyword evidence="2" id="KW-1003">Cell membrane</keyword>
<dbReference type="PROSITE" id="PS00211">
    <property type="entry name" value="ABC_TRANSPORTER_1"/>
    <property type="match status" value="1"/>
</dbReference>
<dbReference type="OrthoDB" id="9806127at2"/>
<dbReference type="Pfam" id="PF00664">
    <property type="entry name" value="ABC_membrane"/>
    <property type="match status" value="1"/>
</dbReference>
<dbReference type="AlphaFoldDB" id="A0A2A9DPH6"/>
<keyword evidence="3 10" id="KW-0812">Transmembrane</keyword>
<keyword evidence="6" id="KW-1278">Translocase</keyword>
<dbReference type="PROSITE" id="PS50893">
    <property type="entry name" value="ABC_TRANSPORTER_2"/>
    <property type="match status" value="1"/>
</dbReference>
<keyword evidence="2" id="KW-0997">Cell inner membrane</keyword>
<dbReference type="EMBL" id="PDJF01000001">
    <property type="protein sequence ID" value="PFG28281.1"/>
    <property type="molecule type" value="Genomic_DNA"/>
</dbReference>
<evidence type="ECO:0000256" key="2">
    <source>
        <dbReference type="ARBA" id="ARBA00022519"/>
    </source>
</evidence>
<evidence type="ECO:0000259" key="11">
    <source>
        <dbReference type="PROSITE" id="PS50893"/>
    </source>
</evidence>
<evidence type="ECO:0000313" key="14">
    <source>
        <dbReference type="Proteomes" id="UP000221653"/>
    </source>
</evidence>
<evidence type="ECO:0000256" key="1">
    <source>
        <dbReference type="ARBA" id="ARBA00004429"/>
    </source>
</evidence>
<feature type="transmembrane region" description="Helical" evidence="10">
    <location>
        <begin position="253"/>
        <end position="271"/>
    </location>
</feature>
<accession>A0A2A9DPH6</accession>
<reference evidence="13 14" key="1">
    <citation type="submission" date="2017-10" db="EMBL/GenBank/DDBJ databases">
        <title>Sequencing the genomes of 1000 actinobacteria strains.</title>
        <authorList>
            <person name="Klenk H.-P."/>
        </authorList>
    </citation>
    <scope>NUCLEOTIDE SEQUENCE [LARGE SCALE GENOMIC DNA]</scope>
    <source>
        <strain evidence="13 14">DSM 20688</strain>
    </source>
</reference>
<dbReference type="Proteomes" id="UP000221653">
    <property type="component" value="Unassembled WGS sequence"/>
</dbReference>
<dbReference type="PROSITE" id="PS50929">
    <property type="entry name" value="ABC_TM1F"/>
    <property type="match status" value="1"/>
</dbReference>
<evidence type="ECO:0000256" key="5">
    <source>
        <dbReference type="ARBA" id="ARBA00022840"/>
    </source>
</evidence>
<comment type="subcellular location">
    <subcellularLocation>
        <location evidence="1">Cell inner membrane</location>
        <topology evidence="1">Multi-pass membrane protein</topology>
    </subcellularLocation>
</comment>
<dbReference type="InterPro" id="IPR027417">
    <property type="entry name" value="P-loop_NTPase"/>
</dbReference>
<keyword evidence="5 13" id="KW-0067">ATP-binding</keyword>
<gene>
    <name evidence="13" type="ORF">ATK06_1384</name>
</gene>
<dbReference type="Gene3D" id="3.40.50.300">
    <property type="entry name" value="P-loop containing nucleotide triphosphate hydrolases"/>
    <property type="match status" value="1"/>
</dbReference>
<evidence type="ECO:0000256" key="10">
    <source>
        <dbReference type="SAM" id="Phobius"/>
    </source>
</evidence>
<keyword evidence="7 10" id="KW-1133">Transmembrane helix</keyword>
<feature type="transmembrane region" description="Helical" evidence="10">
    <location>
        <begin position="141"/>
        <end position="160"/>
    </location>
</feature>
<evidence type="ECO:0000256" key="8">
    <source>
        <dbReference type="ARBA" id="ARBA00023136"/>
    </source>
</evidence>
<evidence type="ECO:0000313" key="13">
    <source>
        <dbReference type="EMBL" id="PFG28281.1"/>
    </source>
</evidence>
<dbReference type="SUPFAM" id="SSF52540">
    <property type="entry name" value="P-loop containing nucleoside triphosphate hydrolases"/>
    <property type="match status" value="1"/>
</dbReference>
<dbReference type="PANTHER" id="PTHR24221">
    <property type="entry name" value="ATP-BINDING CASSETTE SUB-FAMILY B"/>
    <property type="match status" value="1"/>
</dbReference>
<evidence type="ECO:0000256" key="6">
    <source>
        <dbReference type="ARBA" id="ARBA00022967"/>
    </source>
</evidence>
<evidence type="ECO:0000256" key="9">
    <source>
        <dbReference type="ARBA" id="ARBA00023455"/>
    </source>
</evidence>
<proteinExistence type="inferred from homology"/>
<comment type="similarity">
    <text evidence="9">Belongs to the ABC transporter superfamily. Siderophore-Fe(3+) uptake transporter (SIUT) (TC 3.A.1.21) family.</text>
</comment>
<dbReference type="InterPro" id="IPR017871">
    <property type="entry name" value="ABC_transporter-like_CS"/>
</dbReference>
<dbReference type="Pfam" id="PF00005">
    <property type="entry name" value="ABC_tran"/>
    <property type="match status" value="1"/>
</dbReference>
<dbReference type="GO" id="GO:0016887">
    <property type="term" value="F:ATP hydrolysis activity"/>
    <property type="evidence" value="ECO:0007669"/>
    <property type="project" value="InterPro"/>
</dbReference>
<dbReference type="GO" id="GO:0140359">
    <property type="term" value="F:ABC-type transporter activity"/>
    <property type="evidence" value="ECO:0007669"/>
    <property type="project" value="InterPro"/>
</dbReference>
<protein>
    <submittedName>
        <fullName evidence="13">ATP-binding cassette subfamily B protein</fullName>
    </submittedName>
</protein>
<dbReference type="InterPro" id="IPR039421">
    <property type="entry name" value="Type_1_exporter"/>
</dbReference>
<dbReference type="FunFam" id="3.40.50.300:FF:000218">
    <property type="entry name" value="Multidrug ABC transporter ATP-binding protein"/>
    <property type="match status" value="1"/>
</dbReference>
<feature type="transmembrane region" description="Helical" evidence="10">
    <location>
        <begin position="59"/>
        <end position="76"/>
    </location>
</feature>
<name>A0A2A9DPH6_9CORY</name>
<dbReference type="PANTHER" id="PTHR24221:SF654">
    <property type="entry name" value="ATP-BINDING CASSETTE SUB-FAMILY B MEMBER 6"/>
    <property type="match status" value="1"/>
</dbReference>
<keyword evidence="4" id="KW-0547">Nucleotide-binding</keyword>
<feature type="transmembrane region" description="Helical" evidence="10">
    <location>
        <begin position="166"/>
        <end position="186"/>
    </location>
</feature>
<dbReference type="GO" id="GO:0005886">
    <property type="term" value="C:plasma membrane"/>
    <property type="evidence" value="ECO:0007669"/>
    <property type="project" value="UniProtKB-SubCell"/>
</dbReference>
<evidence type="ECO:0000256" key="4">
    <source>
        <dbReference type="ARBA" id="ARBA00022741"/>
    </source>
</evidence>
<dbReference type="InterPro" id="IPR036640">
    <property type="entry name" value="ABC1_TM_sf"/>
</dbReference>
<dbReference type="RefSeq" id="WP_048379529.1">
    <property type="nucleotide sequence ID" value="NZ_LDYE01000003.1"/>
</dbReference>
<dbReference type="SUPFAM" id="SSF90123">
    <property type="entry name" value="ABC transporter transmembrane region"/>
    <property type="match status" value="1"/>
</dbReference>
<evidence type="ECO:0000256" key="7">
    <source>
        <dbReference type="ARBA" id="ARBA00022989"/>
    </source>
</evidence>
<dbReference type="SMART" id="SM00382">
    <property type="entry name" value="AAA"/>
    <property type="match status" value="1"/>
</dbReference>
<feature type="transmembrane region" description="Helical" evidence="10">
    <location>
        <begin position="12"/>
        <end position="39"/>
    </location>
</feature>
<sequence length="625" mass="68443">MNSLTRIVRSTSALWPYYVGVAVTSIITALLALVSPFILREATDTIVAVVSGELTARDVAQTIVWLALGMFAADLARTLMTNVGGYIGDVMAARMQQILASRYFAQLLALPQRYFDNQVTGTIIARLNRSITSITQFIQSFANNFMPMLVTVGAVLVITAGYYWPLAILLFALFPLYMWLTTLTSAKWQKIERKKNEHIDLAGGRFAEVVGQVKVAKSFVSETRELKDFTHHYGSTISLTRTQSRFWHMMDSLRGGAMNVIFLFIYGLLFWKTLHGEFSIGDMVMLLQLVNMARQPVHMMSWIVDSAQRAITGSRDYFEVMAETPEPTANRQLVAATRASDLPQLDVDTAEPLSPRPDTPTLVLDHVSFEYEPGKPVLHDVSFHASQGEKVALVGESGGGKSTIVNLLLGLYQPTAGALEVCGHDTADVPNERLRASVGVVFQEPNLFSGTIRENIAYGKPAATDEEIYAVARRANAHDFIMAFPDGYDTIIGERGLRLSGGQKQRISVARAMLKDAPILVLDEATSALDNKSERAVQVGLDELMRGRTTLIIAHRLSTIAGVDRIVTLDSGRVDEVGSPAELAASGGIYSQLLALTASDSAADKARLKAFGFHDGRTDDEGEED</sequence>
<keyword evidence="8 10" id="KW-0472">Membrane</keyword>
<comment type="caution">
    <text evidence="13">The sequence shown here is derived from an EMBL/GenBank/DDBJ whole genome shotgun (WGS) entry which is preliminary data.</text>
</comment>
<dbReference type="STRING" id="1724.GCA_001044175_01340"/>
<organism evidence="13 14">
    <name type="scientific">Corynebacterium renale</name>
    <dbReference type="NCBI Taxonomy" id="1724"/>
    <lineage>
        <taxon>Bacteria</taxon>
        <taxon>Bacillati</taxon>
        <taxon>Actinomycetota</taxon>
        <taxon>Actinomycetes</taxon>
        <taxon>Mycobacteriales</taxon>
        <taxon>Corynebacteriaceae</taxon>
        <taxon>Corynebacterium</taxon>
    </lineage>
</organism>
<evidence type="ECO:0000259" key="12">
    <source>
        <dbReference type="PROSITE" id="PS50929"/>
    </source>
</evidence>
<dbReference type="InterPro" id="IPR003593">
    <property type="entry name" value="AAA+_ATPase"/>
</dbReference>
<keyword evidence="14" id="KW-1185">Reference proteome</keyword>
<dbReference type="Gene3D" id="1.20.1560.10">
    <property type="entry name" value="ABC transporter type 1, transmembrane domain"/>
    <property type="match status" value="1"/>
</dbReference>